<dbReference type="InterPro" id="IPR001387">
    <property type="entry name" value="Cro/C1-type_HTH"/>
</dbReference>
<gene>
    <name evidence="2" type="ORF">B0I33_111220</name>
</gene>
<dbReference type="InterPro" id="IPR010982">
    <property type="entry name" value="Lambda_DNA-bd_dom_sf"/>
</dbReference>
<reference evidence="2 3" key="1">
    <citation type="submission" date="2018-03" db="EMBL/GenBank/DDBJ databases">
        <title>Genomic Encyclopedia of Type Strains, Phase III (KMG-III): the genomes of soil and plant-associated and newly described type strains.</title>
        <authorList>
            <person name="Whitman W."/>
        </authorList>
    </citation>
    <scope>NUCLEOTIDE SEQUENCE [LARGE SCALE GENOMIC DNA]</scope>
    <source>
        <strain evidence="2 3">CGMCC 4.7125</strain>
    </source>
</reference>
<evidence type="ECO:0000313" key="3">
    <source>
        <dbReference type="Proteomes" id="UP000238362"/>
    </source>
</evidence>
<comment type="caution">
    <text evidence="2">The sequence shown here is derived from an EMBL/GenBank/DDBJ whole genome shotgun (WGS) entry which is preliminary data.</text>
</comment>
<dbReference type="Gene3D" id="1.10.260.40">
    <property type="entry name" value="lambda repressor-like DNA-binding domains"/>
    <property type="match status" value="1"/>
</dbReference>
<evidence type="ECO:0000313" key="2">
    <source>
        <dbReference type="EMBL" id="PRX44706.1"/>
    </source>
</evidence>
<dbReference type="SMART" id="SM00530">
    <property type="entry name" value="HTH_XRE"/>
    <property type="match status" value="1"/>
</dbReference>
<dbReference type="Pfam" id="PF19054">
    <property type="entry name" value="DUF5753"/>
    <property type="match status" value="1"/>
</dbReference>
<dbReference type="Proteomes" id="UP000238362">
    <property type="component" value="Unassembled WGS sequence"/>
</dbReference>
<dbReference type="SUPFAM" id="SSF47413">
    <property type="entry name" value="lambda repressor-like DNA-binding domains"/>
    <property type="match status" value="1"/>
</dbReference>
<dbReference type="Pfam" id="PF13560">
    <property type="entry name" value="HTH_31"/>
    <property type="match status" value="1"/>
</dbReference>
<protein>
    <submittedName>
        <fullName evidence="2">Helix-turn-helix protein</fullName>
    </submittedName>
</protein>
<name>A0A2T0LNE4_9PSEU</name>
<dbReference type="AlphaFoldDB" id="A0A2T0LNE4"/>
<dbReference type="PROSITE" id="PS50943">
    <property type="entry name" value="HTH_CROC1"/>
    <property type="match status" value="1"/>
</dbReference>
<dbReference type="OrthoDB" id="4966777at2"/>
<dbReference type="InterPro" id="IPR043917">
    <property type="entry name" value="DUF5753"/>
</dbReference>
<accession>A0A2T0LNE4</accession>
<sequence length="285" mass="31749">MNEVNPRRLALGDELRLLRESAGLSGKRLAEQLGWPASKVSRIERARQAVTDSDLVAVAAALTLDSVQLAQLRDELRAIRLEEARWSRQLRAGHRPVQDVVAVAERDARRIRGFSITLVPGLLQTAEYARHVFTSLAEMHESPRDTEDAVRARMERQQVLYDETKTIELLMTEAALWFPAAPSSVMLAQIDRLITLQGLPALRLGIIPLGAQLPAGITHNFVMKDDVVTIELITTELATRAPEDVQLFERYLDRLWSVAAEGDDARAILTRAARQVADAADHSTR</sequence>
<dbReference type="EMBL" id="PVNH01000011">
    <property type="protein sequence ID" value="PRX44706.1"/>
    <property type="molecule type" value="Genomic_DNA"/>
</dbReference>
<feature type="domain" description="HTH cro/C1-type" evidence="1">
    <location>
        <begin position="15"/>
        <end position="69"/>
    </location>
</feature>
<evidence type="ECO:0000259" key="1">
    <source>
        <dbReference type="PROSITE" id="PS50943"/>
    </source>
</evidence>
<dbReference type="CDD" id="cd00093">
    <property type="entry name" value="HTH_XRE"/>
    <property type="match status" value="1"/>
</dbReference>
<keyword evidence="3" id="KW-1185">Reference proteome</keyword>
<organism evidence="2 3">
    <name type="scientific">Prauserella shujinwangii</name>
    <dbReference type="NCBI Taxonomy" id="1453103"/>
    <lineage>
        <taxon>Bacteria</taxon>
        <taxon>Bacillati</taxon>
        <taxon>Actinomycetota</taxon>
        <taxon>Actinomycetes</taxon>
        <taxon>Pseudonocardiales</taxon>
        <taxon>Pseudonocardiaceae</taxon>
        <taxon>Prauserella</taxon>
    </lineage>
</organism>
<proteinExistence type="predicted"/>
<dbReference type="GO" id="GO:0003677">
    <property type="term" value="F:DNA binding"/>
    <property type="evidence" value="ECO:0007669"/>
    <property type="project" value="InterPro"/>
</dbReference>